<dbReference type="AlphaFoldDB" id="M2NNT4"/>
<dbReference type="InterPro" id="IPR036047">
    <property type="entry name" value="F-box-like_dom_sf"/>
</dbReference>
<organism evidence="2 3">
    <name type="scientific">Baudoinia panamericana (strain UAMH 10762)</name>
    <name type="common">Angels' share fungus</name>
    <name type="synonym">Baudoinia compniacensis (strain UAMH 10762)</name>
    <dbReference type="NCBI Taxonomy" id="717646"/>
    <lineage>
        <taxon>Eukaryota</taxon>
        <taxon>Fungi</taxon>
        <taxon>Dikarya</taxon>
        <taxon>Ascomycota</taxon>
        <taxon>Pezizomycotina</taxon>
        <taxon>Dothideomycetes</taxon>
        <taxon>Dothideomycetidae</taxon>
        <taxon>Mycosphaerellales</taxon>
        <taxon>Teratosphaeriaceae</taxon>
        <taxon>Baudoinia</taxon>
    </lineage>
</organism>
<reference evidence="2 3" key="1">
    <citation type="journal article" date="2012" name="PLoS Pathog.">
        <title>Diverse lifestyles and strategies of plant pathogenesis encoded in the genomes of eighteen Dothideomycetes fungi.</title>
        <authorList>
            <person name="Ohm R.A."/>
            <person name="Feau N."/>
            <person name="Henrissat B."/>
            <person name="Schoch C.L."/>
            <person name="Horwitz B.A."/>
            <person name="Barry K.W."/>
            <person name="Condon B.J."/>
            <person name="Copeland A.C."/>
            <person name="Dhillon B."/>
            <person name="Glaser F."/>
            <person name="Hesse C.N."/>
            <person name="Kosti I."/>
            <person name="LaButti K."/>
            <person name="Lindquist E.A."/>
            <person name="Lucas S."/>
            <person name="Salamov A.A."/>
            <person name="Bradshaw R.E."/>
            <person name="Ciuffetti L."/>
            <person name="Hamelin R.C."/>
            <person name="Kema G.H.J."/>
            <person name="Lawrence C."/>
            <person name="Scott J.A."/>
            <person name="Spatafora J.W."/>
            <person name="Turgeon B.G."/>
            <person name="de Wit P.J.G.M."/>
            <person name="Zhong S."/>
            <person name="Goodwin S.B."/>
            <person name="Grigoriev I.V."/>
        </authorList>
    </citation>
    <scope>NUCLEOTIDE SEQUENCE [LARGE SCALE GENOMIC DNA]</scope>
    <source>
        <strain evidence="2 3">UAMH 10762</strain>
    </source>
</reference>
<dbReference type="PROSITE" id="PS50181">
    <property type="entry name" value="FBOX"/>
    <property type="match status" value="1"/>
</dbReference>
<evidence type="ECO:0000259" key="1">
    <source>
        <dbReference type="PROSITE" id="PS50181"/>
    </source>
</evidence>
<sequence>MAGLDIYCAVCCGPFKLPHNFPGPPIAGADSDSLQWLYSLCVLGRNLDLGGVAYLSGPGTAGLYNNVRVTPGSDPNAPRPSRRSEWLELSAYYDWDSMGSGEEYVAPFPVHCACWEVMKRALRARWRRKLNGVADGPVYLEKVRTAMQRLLKGGACRLAGMDYFEFGGGSRRDPLWEDDGRDDFEAILPWFLDPLTRIGVVFPQKVPSPSNRVHTTQAEINSTGRSPFFDLPSELLYQTLDELTSQDFMALMTACPALHQKLDDRYWKRRISADMPYLWELEERMQSLTVGESDAIDWLELWQRLLEEAYPASEGFSRAGMKDIHLGRTSIASRRRIWECVGQLLERCE</sequence>
<proteinExistence type="predicted"/>
<keyword evidence="3" id="KW-1185">Reference proteome</keyword>
<dbReference type="RefSeq" id="XP_007672080.1">
    <property type="nucleotide sequence ID" value="XM_007673890.1"/>
</dbReference>
<feature type="domain" description="F-box" evidence="1">
    <location>
        <begin position="225"/>
        <end position="270"/>
    </location>
</feature>
<gene>
    <name evidence="2" type="ORF">BAUCODRAFT_144492</name>
</gene>
<evidence type="ECO:0000313" key="3">
    <source>
        <dbReference type="Proteomes" id="UP000011761"/>
    </source>
</evidence>
<dbReference type="OrthoDB" id="9984533at2759"/>
<dbReference type="GeneID" id="19108500"/>
<evidence type="ECO:0000313" key="2">
    <source>
        <dbReference type="EMBL" id="EMD00896.1"/>
    </source>
</evidence>
<dbReference type="Proteomes" id="UP000011761">
    <property type="component" value="Unassembled WGS sequence"/>
</dbReference>
<dbReference type="HOGENOM" id="CLU_794504_0_0_1"/>
<dbReference type="EMBL" id="KB445550">
    <property type="protein sequence ID" value="EMD00896.1"/>
    <property type="molecule type" value="Genomic_DNA"/>
</dbReference>
<dbReference type="SUPFAM" id="SSF81383">
    <property type="entry name" value="F-box domain"/>
    <property type="match status" value="1"/>
</dbReference>
<protein>
    <recommendedName>
        <fullName evidence="1">F-box domain-containing protein</fullName>
    </recommendedName>
</protein>
<dbReference type="KEGG" id="bcom:BAUCODRAFT_144492"/>
<dbReference type="InterPro" id="IPR001810">
    <property type="entry name" value="F-box_dom"/>
</dbReference>
<name>M2NNT4_BAUPA</name>
<accession>M2NNT4</accession>